<evidence type="ECO:0000256" key="3">
    <source>
        <dbReference type="ARBA" id="ARBA00012663"/>
    </source>
</evidence>
<feature type="signal peptide" evidence="6">
    <location>
        <begin position="1"/>
        <end position="27"/>
    </location>
</feature>
<evidence type="ECO:0000256" key="6">
    <source>
        <dbReference type="SAM" id="SignalP"/>
    </source>
</evidence>
<dbReference type="PRINTS" id="PR00133">
    <property type="entry name" value="GLHYDRLASE3"/>
</dbReference>
<keyword evidence="10" id="KW-1185">Reference proteome</keyword>
<feature type="chain" id="PRO_5047526861" description="beta-N-acetylhexosaminidase" evidence="6">
    <location>
        <begin position="28"/>
        <end position="603"/>
    </location>
</feature>
<name>A0ABS5AG66_9PSEU</name>
<dbReference type="SUPFAM" id="SSF52279">
    <property type="entry name" value="Beta-D-glucan exohydrolase, C-terminal domain"/>
    <property type="match status" value="1"/>
</dbReference>
<dbReference type="PANTHER" id="PTHR30480">
    <property type="entry name" value="BETA-HEXOSAMINIDASE-RELATED"/>
    <property type="match status" value="1"/>
</dbReference>
<dbReference type="EMBL" id="JAGIOO010000001">
    <property type="protein sequence ID" value="MBP2475262.1"/>
    <property type="molecule type" value="Genomic_DNA"/>
</dbReference>
<keyword evidence="5 9" id="KW-0326">Glycosidase</keyword>
<gene>
    <name evidence="9" type="ORF">JOF53_004134</name>
</gene>
<dbReference type="Gene3D" id="3.40.50.1700">
    <property type="entry name" value="Glycoside hydrolase family 3 C-terminal domain"/>
    <property type="match status" value="1"/>
</dbReference>
<feature type="domain" description="Glycoside hydrolase family 3 C-terminal" evidence="8">
    <location>
        <begin position="442"/>
        <end position="603"/>
    </location>
</feature>
<keyword evidence="6" id="KW-0732">Signal</keyword>
<dbReference type="GO" id="GO:0004563">
    <property type="term" value="F:beta-N-acetylhexosaminidase activity"/>
    <property type="evidence" value="ECO:0007669"/>
    <property type="project" value="UniProtKB-EC"/>
</dbReference>
<comment type="caution">
    <text evidence="9">The sequence shown here is derived from an EMBL/GenBank/DDBJ whole genome shotgun (WGS) entry which is preliminary data.</text>
</comment>
<dbReference type="PANTHER" id="PTHR30480:SF13">
    <property type="entry name" value="BETA-HEXOSAMINIDASE"/>
    <property type="match status" value="1"/>
</dbReference>
<evidence type="ECO:0000313" key="9">
    <source>
        <dbReference type="EMBL" id="MBP2475262.1"/>
    </source>
</evidence>
<feature type="domain" description="Glycoside hydrolase family 3 N-terminal" evidence="7">
    <location>
        <begin position="61"/>
        <end position="398"/>
    </location>
</feature>
<reference evidence="9 10" key="1">
    <citation type="submission" date="2021-03" db="EMBL/GenBank/DDBJ databases">
        <title>Sequencing the genomes of 1000 actinobacteria strains.</title>
        <authorList>
            <person name="Klenk H.-P."/>
        </authorList>
    </citation>
    <scope>NUCLEOTIDE SEQUENCE [LARGE SCALE GENOMIC DNA]</scope>
    <source>
        <strain evidence="9 10">DSM 44580</strain>
    </source>
</reference>
<dbReference type="InterPro" id="IPR002772">
    <property type="entry name" value="Glyco_hydro_3_C"/>
</dbReference>
<dbReference type="InterPro" id="IPR036962">
    <property type="entry name" value="Glyco_hydro_3_N_sf"/>
</dbReference>
<protein>
    <recommendedName>
        <fullName evidence="3">beta-N-acetylhexosaminidase</fullName>
        <ecNumber evidence="3">3.2.1.52</ecNumber>
    </recommendedName>
</protein>
<evidence type="ECO:0000313" key="10">
    <source>
        <dbReference type="Proteomes" id="UP001519363"/>
    </source>
</evidence>
<dbReference type="InterPro" id="IPR001764">
    <property type="entry name" value="Glyco_hydro_3_N"/>
</dbReference>
<dbReference type="InterPro" id="IPR050226">
    <property type="entry name" value="NagZ_Beta-hexosaminidase"/>
</dbReference>
<dbReference type="EC" id="3.2.1.52" evidence="3"/>
<evidence type="ECO:0000259" key="7">
    <source>
        <dbReference type="Pfam" id="PF00933"/>
    </source>
</evidence>
<dbReference type="Gene3D" id="3.20.20.300">
    <property type="entry name" value="Glycoside hydrolase, family 3, N-terminal domain"/>
    <property type="match status" value="1"/>
</dbReference>
<evidence type="ECO:0000256" key="5">
    <source>
        <dbReference type="ARBA" id="ARBA00023295"/>
    </source>
</evidence>
<dbReference type="SUPFAM" id="SSF51445">
    <property type="entry name" value="(Trans)glycosidases"/>
    <property type="match status" value="1"/>
</dbReference>
<dbReference type="InterPro" id="IPR036881">
    <property type="entry name" value="Glyco_hydro_3_C_sf"/>
</dbReference>
<proteinExistence type="inferred from homology"/>
<dbReference type="Proteomes" id="UP001519363">
    <property type="component" value="Unassembled WGS sequence"/>
</dbReference>
<evidence type="ECO:0000256" key="2">
    <source>
        <dbReference type="ARBA" id="ARBA00005336"/>
    </source>
</evidence>
<keyword evidence="4 9" id="KW-0378">Hydrolase</keyword>
<comment type="similarity">
    <text evidence="2">Belongs to the glycosyl hydrolase 3 family.</text>
</comment>
<evidence type="ECO:0000256" key="1">
    <source>
        <dbReference type="ARBA" id="ARBA00001231"/>
    </source>
</evidence>
<evidence type="ECO:0000259" key="8">
    <source>
        <dbReference type="Pfam" id="PF01915"/>
    </source>
</evidence>
<comment type="catalytic activity">
    <reaction evidence="1">
        <text>Hydrolysis of terminal non-reducing N-acetyl-D-hexosamine residues in N-acetyl-beta-D-hexosaminides.</text>
        <dbReference type="EC" id="3.2.1.52"/>
    </reaction>
</comment>
<evidence type="ECO:0000256" key="4">
    <source>
        <dbReference type="ARBA" id="ARBA00022801"/>
    </source>
</evidence>
<accession>A0ABS5AG66</accession>
<organism evidence="9 10">
    <name type="scientific">Crossiella equi</name>
    <dbReference type="NCBI Taxonomy" id="130796"/>
    <lineage>
        <taxon>Bacteria</taxon>
        <taxon>Bacillati</taxon>
        <taxon>Actinomycetota</taxon>
        <taxon>Actinomycetes</taxon>
        <taxon>Pseudonocardiales</taxon>
        <taxon>Pseudonocardiaceae</taxon>
        <taxon>Crossiella</taxon>
    </lineage>
</organism>
<sequence length="603" mass="64078">MQHRRPLAAALSALTAVTVMGILPASATPDTVRGPAPAPEGRDSEQLAQAWSESRLRLMSLEEKVGQLFVTYAYGPNADSAHPKNQAEFGVDTPAEVVRKFHLGGVIYFNWTDSFVNPKQVAALSNGLQRAAMDSGARIPLLISTDQEQGVVTRFSSPATLFPGSMALGATRDAGFAREAAEITGRELRAVGINQNFAPDSDVNVNPANPVIGVRSFGSDPKLVSDLVSAQVKGYQQGRYGQTVSATVKHFPGHGDTNQDSHLELPVINHTPEEWAAVDAPPFKAAISAGVDSIMSAHIVTPKLDDSGEPATLSPNVLTGLLRKKLGYRGVVITDSLQMEAVRVKHPDARIPVLALKAGADMLLMPQRIDVGIQGVLDAVRSGEISERRIDESLLRVLLLKLKRGALTHPLVDENAVDRIVGVPKHLATAQRITDHTVTATRNDAGLLPLATKPGKALVTGWSTANVLGPRLAARGITPTVQVTGDKPNEAAIAKAVAAAEGQDLVVVLTHRATKDAQQQALVKRLVATGKPVVAVAVRDPYDVAIEDAKTWLTTYSFTGVSMESLTKVLLGETKPSGKLPVAVPSLADPTQTKYPFGFGLSW</sequence>
<dbReference type="Pfam" id="PF01915">
    <property type="entry name" value="Glyco_hydro_3_C"/>
    <property type="match status" value="1"/>
</dbReference>
<dbReference type="InterPro" id="IPR017853">
    <property type="entry name" value="GH"/>
</dbReference>
<dbReference type="Pfam" id="PF00933">
    <property type="entry name" value="Glyco_hydro_3"/>
    <property type="match status" value="1"/>
</dbReference>